<dbReference type="EMBL" id="FOXH01000023">
    <property type="protein sequence ID" value="SFQ49818.1"/>
    <property type="molecule type" value="Genomic_DNA"/>
</dbReference>
<evidence type="ECO:0000256" key="2">
    <source>
        <dbReference type="ARBA" id="ARBA00004980"/>
    </source>
</evidence>
<dbReference type="SMART" id="SM00861">
    <property type="entry name" value="Transket_pyr"/>
    <property type="match status" value="1"/>
</dbReference>
<accession>A0A1I5YZV8</accession>
<dbReference type="Pfam" id="PF02780">
    <property type="entry name" value="Transketolase_C"/>
    <property type="match status" value="1"/>
</dbReference>
<reference evidence="13 14" key="1">
    <citation type="submission" date="2016-10" db="EMBL/GenBank/DDBJ databases">
        <authorList>
            <person name="de Groot N.N."/>
        </authorList>
    </citation>
    <scope>NUCLEOTIDE SEQUENCE [LARGE SCALE GENOMIC DNA]</scope>
    <source>
        <strain evidence="14">E92,LMG 26720,CCM 7988</strain>
    </source>
</reference>
<protein>
    <recommendedName>
        <fullName evidence="5">1-deoxy-D-xylulose-5-phosphate synthase</fullName>
        <ecNumber evidence="5">2.2.1.7</ecNumber>
    </recommendedName>
</protein>
<comment type="pathway">
    <text evidence="2">Metabolic intermediate biosynthesis; 1-deoxy-D-xylulose 5-phosphate biosynthesis; 1-deoxy-D-xylulose 5-phosphate from D-glyceraldehyde 3-phosphate and pyruvate: step 1/1.</text>
</comment>
<evidence type="ECO:0000256" key="1">
    <source>
        <dbReference type="ARBA" id="ARBA00001946"/>
    </source>
</evidence>
<organism evidence="13 14">
    <name type="scientific">Pseudarcicella hirudinis</name>
    <dbReference type="NCBI Taxonomy" id="1079859"/>
    <lineage>
        <taxon>Bacteria</taxon>
        <taxon>Pseudomonadati</taxon>
        <taxon>Bacteroidota</taxon>
        <taxon>Cytophagia</taxon>
        <taxon>Cytophagales</taxon>
        <taxon>Flectobacillaceae</taxon>
        <taxon>Pseudarcicella</taxon>
    </lineage>
</organism>
<dbReference type="AlphaFoldDB" id="A0A1I5YZV8"/>
<gene>
    <name evidence="13" type="ORF">SAMN04515674_12316</name>
</gene>
<dbReference type="InterPro" id="IPR005477">
    <property type="entry name" value="Dxylulose-5-P_synthase"/>
</dbReference>
<dbReference type="PANTHER" id="PTHR43322">
    <property type="entry name" value="1-D-DEOXYXYLULOSE 5-PHOSPHATE SYNTHASE-RELATED"/>
    <property type="match status" value="1"/>
</dbReference>
<comment type="cofactor">
    <cofactor evidence="1">
        <name>Mg(2+)</name>
        <dbReference type="ChEBI" id="CHEBI:18420"/>
    </cofactor>
</comment>
<dbReference type="PANTHER" id="PTHR43322:SF5">
    <property type="entry name" value="1-DEOXY-D-XYLULOSE-5-PHOSPHATE SYNTHASE, CHLOROPLASTIC"/>
    <property type="match status" value="1"/>
</dbReference>
<evidence type="ECO:0000259" key="12">
    <source>
        <dbReference type="SMART" id="SM00861"/>
    </source>
</evidence>
<feature type="domain" description="Transketolase-like pyrimidine-binding" evidence="12">
    <location>
        <begin position="1"/>
        <end position="162"/>
    </location>
</feature>
<dbReference type="EC" id="2.2.1.7" evidence="5"/>
<dbReference type="GO" id="GO:0019288">
    <property type="term" value="P:isopentenyl diphosphate biosynthetic process, methylerythritol 4-phosphate pathway"/>
    <property type="evidence" value="ECO:0007669"/>
    <property type="project" value="TreeGrafter"/>
</dbReference>
<evidence type="ECO:0000256" key="6">
    <source>
        <dbReference type="ARBA" id="ARBA00022679"/>
    </source>
</evidence>
<comment type="subunit">
    <text evidence="4">Homodimer.</text>
</comment>
<dbReference type="InterPro" id="IPR033248">
    <property type="entry name" value="Transketolase_C"/>
</dbReference>
<dbReference type="Gene3D" id="3.40.50.920">
    <property type="match status" value="1"/>
</dbReference>
<dbReference type="STRING" id="1079859.SAMN04515674_12316"/>
<keyword evidence="8" id="KW-0460">Magnesium</keyword>
<name>A0A1I5YZV8_9BACT</name>
<evidence type="ECO:0000256" key="10">
    <source>
        <dbReference type="ARBA" id="ARBA00023052"/>
    </source>
</evidence>
<evidence type="ECO:0000256" key="8">
    <source>
        <dbReference type="ARBA" id="ARBA00022842"/>
    </source>
</evidence>
<evidence type="ECO:0000313" key="14">
    <source>
        <dbReference type="Proteomes" id="UP000199306"/>
    </source>
</evidence>
<evidence type="ECO:0000256" key="4">
    <source>
        <dbReference type="ARBA" id="ARBA00011738"/>
    </source>
</evidence>
<keyword evidence="14" id="KW-1185">Reference proteome</keyword>
<evidence type="ECO:0000256" key="11">
    <source>
        <dbReference type="ARBA" id="ARBA00023229"/>
    </source>
</evidence>
<dbReference type="Gene3D" id="3.40.50.970">
    <property type="match status" value="1"/>
</dbReference>
<evidence type="ECO:0000256" key="5">
    <source>
        <dbReference type="ARBA" id="ARBA00013150"/>
    </source>
</evidence>
<dbReference type="InterPro" id="IPR009014">
    <property type="entry name" value="Transketo_C/PFOR_II"/>
</dbReference>
<sequence>MTYEELLTKIALEDERFVVMTAENRALVRNIPQVLGNRFVDTGITEQTMIGAAAGLALRGRIPVTHALASFLSMRAFEFVRTDAGIPNLPVKLSSFIPGFLSDGNGPTHQAVEDVSLMRGIPNMTVFAPADEEDLVTMLPQIWNSPNPAYVRINTRKTDYKHSANFEIGKAEVVSKGSDVTILVYGMLFEQALIAVGILKNQGLSVGLVNMRSLKPVDEQAILEVAATSKLVVTLEDHFLTGGLYSIVAETLLKNRTTANVLPFALNERWFKPGRLNELMEYEGFTGKQIAEKILGYTTNAVQPEIVLPEFAE</sequence>
<dbReference type="GO" id="GO:0046872">
    <property type="term" value="F:metal ion binding"/>
    <property type="evidence" value="ECO:0007669"/>
    <property type="project" value="UniProtKB-KW"/>
</dbReference>
<dbReference type="Pfam" id="PF02779">
    <property type="entry name" value="Transket_pyr"/>
    <property type="match status" value="1"/>
</dbReference>
<dbReference type="SUPFAM" id="SSF52518">
    <property type="entry name" value="Thiamin diphosphate-binding fold (THDP-binding)"/>
    <property type="match status" value="1"/>
</dbReference>
<dbReference type="Proteomes" id="UP000199306">
    <property type="component" value="Unassembled WGS sequence"/>
</dbReference>
<evidence type="ECO:0000256" key="3">
    <source>
        <dbReference type="ARBA" id="ARBA00011081"/>
    </source>
</evidence>
<dbReference type="GO" id="GO:0016114">
    <property type="term" value="P:terpenoid biosynthetic process"/>
    <property type="evidence" value="ECO:0007669"/>
    <property type="project" value="InterPro"/>
</dbReference>
<dbReference type="OrthoDB" id="9803371at2"/>
<keyword evidence="11" id="KW-0414">Isoprene biosynthesis</keyword>
<comment type="similarity">
    <text evidence="3">Belongs to the transketolase family. DXPS subfamily.</text>
</comment>
<evidence type="ECO:0000313" key="13">
    <source>
        <dbReference type="EMBL" id="SFQ49818.1"/>
    </source>
</evidence>
<keyword evidence="9" id="KW-0784">Thiamine biosynthesis</keyword>
<dbReference type="GO" id="GO:0009228">
    <property type="term" value="P:thiamine biosynthetic process"/>
    <property type="evidence" value="ECO:0007669"/>
    <property type="project" value="UniProtKB-KW"/>
</dbReference>
<proteinExistence type="inferred from homology"/>
<evidence type="ECO:0000256" key="7">
    <source>
        <dbReference type="ARBA" id="ARBA00022723"/>
    </source>
</evidence>
<dbReference type="InterPro" id="IPR029061">
    <property type="entry name" value="THDP-binding"/>
</dbReference>
<dbReference type="SUPFAM" id="SSF52922">
    <property type="entry name" value="TK C-terminal domain-like"/>
    <property type="match status" value="1"/>
</dbReference>
<dbReference type="GO" id="GO:0008661">
    <property type="term" value="F:1-deoxy-D-xylulose-5-phosphate synthase activity"/>
    <property type="evidence" value="ECO:0007669"/>
    <property type="project" value="UniProtKB-EC"/>
</dbReference>
<dbReference type="CDD" id="cd07033">
    <property type="entry name" value="TPP_PYR_DXS_TK_like"/>
    <property type="match status" value="1"/>
</dbReference>
<dbReference type="InterPro" id="IPR005475">
    <property type="entry name" value="Transketolase-like_Pyr-bd"/>
</dbReference>
<keyword evidence="10" id="KW-0786">Thiamine pyrophosphate</keyword>
<dbReference type="RefSeq" id="WP_092019787.1">
    <property type="nucleotide sequence ID" value="NZ_FOXH01000023.1"/>
</dbReference>
<dbReference type="GO" id="GO:0005829">
    <property type="term" value="C:cytosol"/>
    <property type="evidence" value="ECO:0007669"/>
    <property type="project" value="TreeGrafter"/>
</dbReference>
<keyword evidence="6" id="KW-0808">Transferase</keyword>
<keyword evidence="7" id="KW-0479">Metal-binding</keyword>
<evidence type="ECO:0000256" key="9">
    <source>
        <dbReference type="ARBA" id="ARBA00022977"/>
    </source>
</evidence>